<feature type="chain" id="PRO_5032767576" description="Solute-binding protein family 3/N-terminal domain-containing protein" evidence="6">
    <location>
        <begin position="23"/>
        <end position="317"/>
    </location>
</feature>
<accession>A0A8B2NPY9</accession>
<keyword evidence="9" id="KW-1185">Reference proteome</keyword>
<evidence type="ECO:0000259" key="7">
    <source>
        <dbReference type="SMART" id="SM00062"/>
    </source>
</evidence>
<keyword evidence="3 6" id="KW-0732">Signal</keyword>
<dbReference type="EMBL" id="QHHQ01000006">
    <property type="protein sequence ID" value="RAH98990.1"/>
    <property type="molecule type" value="Genomic_DNA"/>
</dbReference>
<comment type="caution">
    <text evidence="8">The sequence shown here is derived from an EMBL/GenBank/DDBJ whole genome shotgun (WGS) entry which is preliminary data.</text>
</comment>
<dbReference type="Gene3D" id="3.40.190.10">
    <property type="entry name" value="Periplasmic binding protein-like II"/>
    <property type="match status" value="2"/>
</dbReference>
<reference evidence="8 9" key="1">
    <citation type="submission" date="2018-05" db="EMBL/GenBank/DDBJ databases">
        <title>Acuticoccus sediminis sp. nov., isolated from deep-sea sediment of Indian Ocean.</title>
        <authorList>
            <person name="Liu X."/>
            <person name="Lai Q."/>
            <person name="Du Y."/>
            <person name="Sun F."/>
            <person name="Zhang X."/>
            <person name="Wang S."/>
            <person name="Shao Z."/>
        </authorList>
    </citation>
    <scope>NUCLEOTIDE SEQUENCE [LARGE SCALE GENOMIC DNA]</scope>
    <source>
        <strain evidence="8 9">PTG4-2</strain>
    </source>
</reference>
<dbReference type="Pfam" id="PF00497">
    <property type="entry name" value="SBP_bac_3"/>
    <property type="match status" value="1"/>
</dbReference>
<evidence type="ECO:0000256" key="3">
    <source>
        <dbReference type="ARBA" id="ARBA00022729"/>
    </source>
</evidence>
<name>A0A8B2NPY9_9HYPH</name>
<dbReference type="OrthoDB" id="9807134at2"/>
<dbReference type="PANTHER" id="PTHR35936:SF38">
    <property type="entry name" value="GLUTAMINE-BINDING PERIPLASMIC PROTEIN"/>
    <property type="match status" value="1"/>
</dbReference>
<comment type="similarity">
    <text evidence="2 4">Belongs to the bacterial solute-binding protein 3 family.</text>
</comment>
<evidence type="ECO:0000256" key="5">
    <source>
        <dbReference type="SAM" id="MobiDB-lite"/>
    </source>
</evidence>
<dbReference type="InterPro" id="IPR001638">
    <property type="entry name" value="Solute-binding_3/MltF_N"/>
</dbReference>
<feature type="compositionally biased region" description="Low complexity" evidence="5">
    <location>
        <begin position="299"/>
        <end position="317"/>
    </location>
</feature>
<evidence type="ECO:0000313" key="9">
    <source>
        <dbReference type="Proteomes" id="UP000249590"/>
    </source>
</evidence>
<dbReference type="GO" id="GO:0030313">
    <property type="term" value="C:cell envelope"/>
    <property type="evidence" value="ECO:0007669"/>
    <property type="project" value="UniProtKB-SubCell"/>
</dbReference>
<dbReference type="PROSITE" id="PS01039">
    <property type="entry name" value="SBP_BACTERIAL_3"/>
    <property type="match status" value="1"/>
</dbReference>
<sequence length="317" mass="32538">MIAPHRAAARLALVLLPTLAGAGAPAAAQTDGTLGDIGARGSIRVAVAEETFLPWLGRDADGDLLGFEVDVASDVAAALDVAVEFVEVPYDELPRCLAEAQCDVVVSAYSITAARARSVRFSDPYGSTDYFLVVDMDALPPDAIDGEYDVSEMSVGVTGGSPAATFAAGVFSNARIVRFGDDNAVRDALRDGEVDGAILPDPYPNFLLAQDPEKYGIGSDPLFGTVEGFAVAPGADDLLSVLNAWVAENTANGRLGAARAYWFSSLDWMGRLDGGADGTDDGSAPKPIAARSDGPAPEPANAAPGPAEAAPEAPAAE</sequence>
<dbReference type="RefSeq" id="WP_111350530.1">
    <property type="nucleotide sequence ID" value="NZ_QHHQ01000006.1"/>
</dbReference>
<gene>
    <name evidence="8" type="ORF">DLJ53_25515</name>
</gene>
<feature type="domain" description="Solute-binding protein family 3/N-terminal" evidence="7">
    <location>
        <begin position="42"/>
        <end position="266"/>
    </location>
</feature>
<protein>
    <recommendedName>
        <fullName evidence="7">Solute-binding protein family 3/N-terminal domain-containing protein</fullName>
    </recommendedName>
</protein>
<feature type="region of interest" description="Disordered" evidence="5">
    <location>
        <begin position="274"/>
        <end position="317"/>
    </location>
</feature>
<evidence type="ECO:0000313" key="8">
    <source>
        <dbReference type="EMBL" id="RAH98990.1"/>
    </source>
</evidence>
<evidence type="ECO:0000256" key="6">
    <source>
        <dbReference type="SAM" id="SignalP"/>
    </source>
</evidence>
<evidence type="ECO:0000256" key="2">
    <source>
        <dbReference type="ARBA" id="ARBA00010333"/>
    </source>
</evidence>
<comment type="subcellular location">
    <subcellularLocation>
        <location evidence="1">Cell envelope</location>
    </subcellularLocation>
</comment>
<dbReference type="InterPro" id="IPR018313">
    <property type="entry name" value="SBP_3_CS"/>
</dbReference>
<dbReference type="SMART" id="SM00062">
    <property type="entry name" value="PBPb"/>
    <property type="match status" value="1"/>
</dbReference>
<organism evidence="8 9">
    <name type="scientific">Acuticoccus sediminis</name>
    <dbReference type="NCBI Taxonomy" id="2184697"/>
    <lineage>
        <taxon>Bacteria</taxon>
        <taxon>Pseudomonadati</taxon>
        <taxon>Pseudomonadota</taxon>
        <taxon>Alphaproteobacteria</taxon>
        <taxon>Hyphomicrobiales</taxon>
        <taxon>Amorphaceae</taxon>
        <taxon>Acuticoccus</taxon>
    </lineage>
</organism>
<evidence type="ECO:0000256" key="4">
    <source>
        <dbReference type="RuleBase" id="RU003744"/>
    </source>
</evidence>
<evidence type="ECO:0000256" key="1">
    <source>
        <dbReference type="ARBA" id="ARBA00004196"/>
    </source>
</evidence>
<dbReference type="CDD" id="cd13530">
    <property type="entry name" value="PBP2_peptides_like"/>
    <property type="match status" value="1"/>
</dbReference>
<dbReference type="Proteomes" id="UP000249590">
    <property type="component" value="Unassembled WGS sequence"/>
</dbReference>
<proteinExistence type="inferred from homology"/>
<dbReference type="PANTHER" id="PTHR35936">
    <property type="entry name" value="MEMBRANE-BOUND LYTIC MUREIN TRANSGLYCOSYLASE F"/>
    <property type="match status" value="1"/>
</dbReference>
<dbReference type="AlphaFoldDB" id="A0A8B2NPY9"/>
<dbReference type="SUPFAM" id="SSF53850">
    <property type="entry name" value="Periplasmic binding protein-like II"/>
    <property type="match status" value="1"/>
</dbReference>
<feature type="signal peptide" evidence="6">
    <location>
        <begin position="1"/>
        <end position="22"/>
    </location>
</feature>